<organism evidence="2 3">
    <name type="scientific">Dyella marensis</name>
    <dbReference type="NCBI Taxonomy" id="500610"/>
    <lineage>
        <taxon>Bacteria</taxon>
        <taxon>Pseudomonadati</taxon>
        <taxon>Pseudomonadota</taxon>
        <taxon>Gammaproteobacteria</taxon>
        <taxon>Lysobacterales</taxon>
        <taxon>Rhodanobacteraceae</taxon>
        <taxon>Dyella</taxon>
    </lineage>
</organism>
<evidence type="ECO:0000313" key="2">
    <source>
        <dbReference type="EMBL" id="SFE26185.1"/>
    </source>
</evidence>
<feature type="chain" id="PRO_5011600650" evidence="1">
    <location>
        <begin position="27"/>
        <end position="297"/>
    </location>
</feature>
<name>A0A1I1Z335_9GAMM</name>
<gene>
    <name evidence="2" type="ORF">SAMN02799615_00606</name>
</gene>
<dbReference type="Proteomes" id="UP000199477">
    <property type="component" value="Unassembled WGS sequence"/>
</dbReference>
<dbReference type="AlphaFoldDB" id="A0A1I1Z335"/>
<keyword evidence="1" id="KW-0732">Signal</keyword>
<dbReference type="PROSITE" id="PS51257">
    <property type="entry name" value="PROKAR_LIPOPROTEIN"/>
    <property type="match status" value="1"/>
</dbReference>
<keyword evidence="3" id="KW-1185">Reference proteome</keyword>
<reference evidence="3" key="1">
    <citation type="submission" date="2016-10" db="EMBL/GenBank/DDBJ databases">
        <authorList>
            <person name="Varghese N."/>
            <person name="Submissions S."/>
        </authorList>
    </citation>
    <scope>NUCLEOTIDE SEQUENCE [LARGE SCALE GENOMIC DNA]</scope>
    <source>
        <strain evidence="3">UNC178MFTsu3.1</strain>
    </source>
</reference>
<dbReference type="RefSeq" id="WP_143096437.1">
    <property type="nucleotide sequence ID" value="NZ_FONH01000002.1"/>
</dbReference>
<dbReference type="STRING" id="500610.SAMN02799615_00606"/>
<accession>A0A1I1Z335</accession>
<protein>
    <submittedName>
        <fullName evidence="2">Uncharacterized protein</fullName>
    </submittedName>
</protein>
<dbReference type="EMBL" id="FONH01000002">
    <property type="protein sequence ID" value="SFE26185.1"/>
    <property type="molecule type" value="Genomic_DNA"/>
</dbReference>
<feature type="signal peptide" evidence="1">
    <location>
        <begin position="1"/>
        <end position="26"/>
    </location>
</feature>
<proteinExistence type="predicted"/>
<evidence type="ECO:0000313" key="3">
    <source>
        <dbReference type="Proteomes" id="UP000199477"/>
    </source>
</evidence>
<evidence type="ECO:0000256" key="1">
    <source>
        <dbReference type="SAM" id="SignalP"/>
    </source>
</evidence>
<sequence length="297" mass="30288">MDLRARMVAVAAGLMALTACSPLPQAALVYSSRVSFGVTVTSAPASASGPTLSIGYDQLDAAYVPVSVAGANKSGTSDLALEQIRAKYSNDQQPQGQQDAANLAKVNDYLQAAKTADATKSSIQALSSQKAPIDPLKSQVAVATSRLSQLKAARLDTREAASQLQDAKGQLVTAQTANQAIDSQIKQLTPSLTVAEQEAAAKRPAALEAAKQLGLVREDALSVYGRFDGKSDAQTATVGLAIGKVFSTGIAAQSLAEGAGRAAAMDAYTNCLLAAKAAGSDGQKCTDLSAASTGAIR</sequence>